<keyword evidence="14" id="KW-1185">Reference proteome</keyword>
<dbReference type="PANTHER" id="PTHR20857:SF23">
    <property type="entry name" value="THIAMINE BIOSYNTHETIC BIFUNCTIONAL ENZYME"/>
    <property type="match status" value="1"/>
</dbReference>
<dbReference type="InterPro" id="IPR022998">
    <property type="entry name" value="ThiamineP_synth_TenI"/>
</dbReference>
<dbReference type="GO" id="GO:0009229">
    <property type="term" value="P:thiamine diphosphate biosynthetic process"/>
    <property type="evidence" value="ECO:0007669"/>
    <property type="project" value="UniProtKB-UniRule"/>
</dbReference>
<feature type="binding site" evidence="9">
    <location>
        <begin position="35"/>
        <end position="39"/>
    </location>
    <ligand>
        <name>4-amino-2-methyl-5-(diphosphooxymethyl)pyrimidine</name>
        <dbReference type="ChEBI" id="CHEBI:57841"/>
    </ligand>
</feature>
<evidence type="ECO:0000256" key="7">
    <source>
        <dbReference type="ARBA" id="ARBA00047851"/>
    </source>
</evidence>
<feature type="binding site" evidence="9">
    <location>
        <position position="135"/>
    </location>
    <ligand>
        <name>4-amino-2-methyl-5-(diphosphooxymethyl)pyrimidine</name>
        <dbReference type="ChEBI" id="CHEBI:57841"/>
    </ligand>
</feature>
<feature type="binding site" evidence="9">
    <location>
        <begin position="132"/>
        <end position="134"/>
    </location>
    <ligand>
        <name>2-[(2R,5Z)-2-carboxy-4-methylthiazol-5(2H)-ylidene]ethyl phosphate</name>
        <dbReference type="ChEBI" id="CHEBI:62899"/>
    </ligand>
</feature>
<dbReference type="PANTHER" id="PTHR20857">
    <property type="entry name" value="THIAMINE-PHOSPHATE PYROPHOSPHORYLASE"/>
    <property type="match status" value="1"/>
</dbReference>
<evidence type="ECO:0000256" key="11">
    <source>
        <dbReference type="RuleBase" id="RU004253"/>
    </source>
</evidence>
<feature type="binding site" evidence="9">
    <location>
        <position position="68"/>
    </location>
    <ligand>
        <name>Mg(2+)</name>
        <dbReference type="ChEBI" id="CHEBI:18420"/>
    </ligand>
</feature>
<protein>
    <recommendedName>
        <fullName evidence="9">Thiamine-phosphate synthase</fullName>
        <shortName evidence="9">TP synthase</shortName>
        <shortName evidence="9">TPS</shortName>
        <ecNumber evidence="9">2.5.1.3</ecNumber>
    </recommendedName>
    <alternativeName>
        <fullName evidence="9">Thiamine-phosphate pyrophosphorylase</fullName>
        <shortName evidence="9">TMP pyrophosphorylase</shortName>
        <shortName evidence="9">TMP-PPase</shortName>
    </alternativeName>
</protein>
<evidence type="ECO:0000256" key="3">
    <source>
        <dbReference type="ARBA" id="ARBA00022723"/>
    </source>
</evidence>
<proteinExistence type="inferred from homology"/>
<feature type="domain" description="Thiamine phosphate synthase/TenI" evidence="12">
    <location>
        <begin position="5"/>
        <end position="186"/>
    </location>
</feature>
<dbReference type="Gene3D" id="3.20.20.70">
    <property type="entry name" value="Aldolase class I"/>
    <property type="match status" value="1"/>
</dbReference>
<dbReference type="InterPro" id="IPR034291">
    <property type="entry name" value="TMP_synthase"/>
</dbReference>
<comment type="similarity">
    <text evidence="9 10">Belongs to the thiamine-phosphate synthase family.</text>
</comment>
<dbReference type="OrthoDB" id="85572at2157"/>
<dbReference type="GO" id="GO:0005737">
    <property type="term" value="C:cytoplasm"/>
    <property type="evidence" value="ECO:0007669"/>
    <property type="project" value="TreeGrafter"/>
</dbReference>
<comment type="cofactor">
    <cofactor evidence="9">
        <name>Mg(2+)</name>
        <dbReference type="ChEBI" id="CHEBI:18420"/>
    </cofactor>
    <text evidence="9">Binds 1 Mg(2+) ion per subunit.</text>
</comment>
<evidence type="ECO:0000256" key="10">
    <source>
        <dbReference type="RuleBase" id="RU003826"/>
    </source>
</evidence>
<dbReference type="EMBL" id="CP002117">
    <property type="protein sequence ID" value="ADN35050.1"/>
    <property type="molecule type" value="Genomic_DNA"/>
</dbReference>
<comment type="catalytic activity">
    <reaction evidence="7 9 10">
        <text>2-(2-carboxy-4-methylthiazol-5-yl)ethyl phosphate + 4-amino-2-methyl-5-(diphosphooxymethyl)pyrimidine + 2 H(+) = thiamine phosphate + CO2 + diphosphate</text>
        <dbReference type="Rhea" id="RHEA:47848"/>
        <dbReference type="ChEBI" id="CHEBI:15378"/>
        <dbReference type="ChEBI" id="CHEBI:16526"/>
        <dbReference type="ChEBI" id="CHEBI:33019"/>
        <dbReference type="ChEBI" id="CHEBI:37575"/>
        <dbReference type="ChEBI" id="CHEBI:57841"/>
        <dbReference type="ChEBI" id="CHEBI:62890"/>
        <dbReference type="EC" id="2.5.1.3"/>
    </reaction>
</comment>
<dbReference type="Proteomes" id="UP000006565">
    <property type="component" value="Chromosome"/>
</dbReference>
<evidence type="ECO:0000256" key="6">
    <source>
        <dbReference type="ARBA" id="ARBA00047334"/>
    </source>
</evidence>
<keyword evidence="4 9" id="KW-0460">Magnesium</keyword>
<gene>
    <name evidence="9" type="primary">thiE</name>
    <name evidence="13" type="ordered locus">Mpet_0273</name>
</gene>
<dbReference type="FunFam" id="3.20.20.70:FF:000096">
    <property type="entry name" value="Thiamine-phosphate synthase"/>
    <property type="match status" value="1"/>
</dbReference>
<evidence type="ECO:0000256" key="1">
    <source>
        <dbReference type="ARBA" id="ARBA00005165"/>
    </source>
</evidence>
<dbReference type="CDD" id="cd00564">
    <property type="entry name" value="TMP_TenI"/>
    <property type="match status" value="1"/>
</dbReference>
<dbReference type="SUPFAM" id="SSF51391">
    <property type="entry name" value="Thiamin phosphate synthase"/>
    <property type="match status" value="1"/>
</dbReference>
<dbReference type="STRING" id="679926.Mpet_0273"/>
<dbReference type="InterPro" id="IPR036206">
    <property type="entry name" value="ThiamineP_synth_sf"/>
</dbReference>
<comment type="catalytic activity">
    <reaction evidence="8 9 10">
        <text>2-[(2R,5Z)-2-carboxy-4-methylthiazol-5(2H)-ylidene]ethyl phosphate + 4-amino-2-methyl-5-(diphosphooxymethyl)pyrimidine + 2 H(+) = thiamine phosphate + CO2 + diphosphate</text>
        <dbReference type="Rhea" id="RHEA:47844"/>
        <dbReference type="ChEBI" id="CHEBI:15378"/>
        <dbReference type="ChEBI" id="CHEBI:16526"/>
        <dbReference type="ChEBI" id="CHEBI:33019"/>
        <dbReference type="ChEBI" id="CHEBI:37575"/>
        <dbReference type="ChEBI" id="CHEBI:57841"/>
        <dbReference type="ChEBI" id="CHEBI:62899"/>
        <dbReference type="EC" id="2.5.1.3"/>
    </reaction>
</comment>
<evidence type="ECO:0000256" key="9">
    <source>
        <dbReference type="HAMAP-Rule" id="MF_00097"/>
    </source>
</evidence>
<keyword evidence="2 9" id="KW-0808">Transferase</keyword>
<evidence type="ECO:0000313" key="14">
    <source>
        <dbReference type="Proteomes" id="UP000006565"/>
    </source>
</evidence>
<dbReference type="NCBIfam" id="TIGR00693">
    <property type="entry name" value="thiE"/>
    <property type="match status" value="1"/>
</dbReference>
<organism evidence="13 14">
    <name type="scientific">Methanolacinia petrolearia (strain DSM 11571 / OCM 486 / SEBR 4847)</name>
    <name type="common">Methanoplanus petrolearius</name>
    <dbReference type="NCBI Taxonomy" id="679926"/>
    <lineage>
        <taxon>Archaea</taxon>
        <taxon>Methanobacteriati</taxon>
        <taxon>Methanobacteriota</taxon>
        <taxon>Stenosarchaea group</taxon>
        <taxon>Methanomicrobia</taxon>
        <taxon>Methanomicrobiales</taxon>
        <taxon>Methanomicrobiaceae</taxon>
        <taxon>Methanolacinia</taxon>
    </lineage>
</organism>
<feature type="binding site" evidence="9">
    <location>
        <position position="106"/>
    </location>
    <ligand>
        <name>4-amino-2-methyl-5-(diphosphooxymethyl)pyrimidine</name>
        <dbReference type="ChEBI" id="CHEBI:57841"/>
    </ligand>
</feature>
<evidence type="ECO:0000256" key="2">
    <source>
        <dbReference type="ARBA" id="ARBA00022679"/>
    </source>
</evidence>
<dbReference type="GeneID" id="9742716"/>
<feature type="binding site" evidence="9">
    <location>
        <position position="67"/>
    </location>
    <ligand>
        <name>4-amino-2-methyl-5-(diphosphooxymethyl)pyrimidine</name>
        <dbReference type="ChEBI" id="CHEBI:57841"/>
    </ligand>
</feature>
<dbReference type="Pfam" id="PF02581">
    <property type="entry name" value="TMP-TENI"/>
    <property type="match status" value="1"/>
</dbReference>
<evidence type="ECO:0000256" key="5">
    <source>
        <dbReference type="ARBA" id="ARBA00022977"/>
    </source>
</evidence>
<dbReference type="RefSeq" id="WP_013328229.1">
    <property type="nucleotide sequence ID" value="NC_014507.1"/>
</dbReference>
<keyword evidence="3 9" id="KW-0479">Metal-binding</keyword>
<evidence type="ECO:0000256" key="8">
    <source>
        <dbReference type="ARBA" id="ARBA00047883"/>
    </source>
</evidence>
<sequence>MPYDLYVVTDREIGRGRTHQEIALEAAAGGADVIQFRDKTLLIREFIETAKEIRDITSASGAMFIVNDRIDAALAVGADGVHLGQNDMTADWARRISPPGFIIGISVGNVAEAIEAESAGADYVALSPVFSTVSKDDAGPGHGLEMLSRIRSNVDIPVIGIGGIGLHNVKDVLSAGADGIAVISAVAGADDIRSAAEEMKKIIAVEKRKNGLG</sequence>
<dbReference type="HOGENOM" id="CLU_018272_3_2_2"/>
<dbReference type="GO" id="GO:0004789">
    <property type="term" value="F:thiamine-phosphate diphosphorylase activity"/>
    <property type="evidence" value="ECO:0007669"/>
    <property type="project" value="UniProtKB-UniRule"/>
</dbReference>
<dbReference type="GO" id="GO:0000287">
    <property type="term" value="F:magnesium ion binding"/>
    <property type="evidence" value="ECO:0007669"/>
    <property type="project" value="UniProtKB-UniRule"/>
</dbReference>
<feature type="binding site" evidence="9">
    <location>
        <position position="87"/>
    </location>
    <ligand>
        <name>Mg(2+)</name>
        <dbReference type="ChEBI" id="CHEBI:18420"/>
    </ligand>
</feature>
<name>E1RFA2_METP4</name>
<evidence type="ECO:0000256" key="4">
    <source>
        <dbReference type="ARBA" id="ARBA00022842"/>
    </source>
</evidence>
<dbReference type="GO" id="GO:0009228">
    <property type="term" value="P:thiamine biosynthetic process"/>
    <property type="evidence" value="ECO:0007669"/>
    <property type="project" value="UniProtKB-KW"/>
</dbReference>
<feature type="binding site" evidence="9">
    <location>
        <begin position="183"/>
        <end position="184"/>
    </location>
    <ligand>
        <name>2-[(2R,5Z)-2-carboxy-4-methylthiazol-5(2H)-ylidene]ethyl phosphate</name>
        <dbReference type="ChEBI" id="CHEBI:62899"/>
    </ligand>
</feature>
<dbReference type="HAMAP" id="MF_00097">
    <property type="entry name" value="TMP_synthase"/>
    <property type="match status" value="1"/>
</dbReference>
<comment type="pathway">
    <text evidence="1 9 11">Cofactor biosynthesis; thiamine diphosphate biosynthesis; thiamine phosphate from 4-amino-2-methyl-5-diphosphomethylpyrimidine and 4-methyl-5-(2-phosphoethyl)-thiazole: step 1/1.</text>
</comment>
<feature type="binding site" evidence="9">
    <location>
        <position position="163"/>
    </location>
    <ligand>
        <name>2-[(2R,5Z)-2-carboxy-4-methylthiazol-5(2H)-ylidene]ethyl phosphate</name>
        <dbReference type="ChEBI" id="CHEBI:62899"/>
    </ligand>
</feature>
<evidence type="ECO:0000259" key="12">
    <source>
        <dbReference type="Pfam" id="PF02581"/>
    </source>
</evidence>
<dbReference type="InterPro" id="IPR013785">
    <property type="entry name" value="Aldolase_TIM"/>
</dbReference>
<comment type="catalytic activity">
    <reaction evidence="6 9 10">
        <text>4-methyl-5-(2-phosphooxyethyl)-thiazole + 4-amino-2-methyl-5-(diphosphooxymethyl)pyrimidine + H(+) = thiamine phosphate + diphosphate</text>
        <dbReference type="Rhea" id="RHEA:22328"/>
        <dbReference type="ChEBI" id="CHEBI:15378"/>
        <dbReference type="ChEBI" id="CHEBI:33019"/>
        <dbReference type="ChEBI" id="CHEBI:37575"/>
        <dbReference type="ChEBI" id="CHEBI:57841"/>
        <dbReference type="ChEBI" id="CHEBI:58296"/>
        <dbReference type="EC" id="2.5.1.3"/>
    </reaction>
</comment>
<evidence type="ECO:0000313" key="13">
    <source>
        <dbReference type="EMBL" id="ADN35050.1"/>
    </source>
</evidence>
<dbReference type="KEGG" id="mpi:Mpet_0273"/>
<dbReference type="eggNOG" id="arCOG01089">
    <property type="taxonomic scope" value="Archaea"/>
</dbReference>
<comment type="function">
    <text evidence="9">Condenses 4-methyl-5-(beta-hydroxyethyl)thiazole monophosphate (THZ-P) and 2-methyl-4-amino-5-hydroxymethyl pyrimidine pyrophosphate (HMP-PP) to form thiamine monophosphate (TMP).</text>
</comment>
<reference evidence="13 14" key="1">
    <citation type="journal article" date="2010" name="Stand. Genomic Sci.">
        <title>Complete genome sequence of Methanoplanus petrolearius type strain (SEBR 4847).</title>
        <authorList>
            <person name="Brambilla E."/>
            <person name="Djao O.D."/>
            <person name="Daligault H."/>
            <person name="Lapidus A."/>
            <person name="Lucas S."/>
            <person name="Hammon N."/>
            <person name="Nolan M."/>
            <person name="Tice H."/>
            <person name="Cheng J.F."/>
            <person name="Han C."/>
            <person name="Tapia R."/>
            <person name="Goodwin L."/>
            <person name="Pitluck S."/>
            <person name="Liolios K."/>
            <person name="Ivanova N."/>
            <person name="Mavromatis K."/>
            <person name="Mikhailova N."/>
            <person name="Pati A."/>
            <person name="Chen A."/>
            <person name="Palaniappan K."/>
            <person name="Land M."/>
            <person name="Hauser L."/>
            <person name="Chang Y.J."/>
            <person name="Jeffries C.D."/>
            <person name="Rohde M."/>
            <person name="Spring S."/>
            <person name="Sikorski J."/>
            <person name="Goker M."/>
            <person name="Woyke T."/>
            <person name="Bristow J."/>
            <person name="Eisen J.A."/>
            <person name="Markowitz V."/>
            <person name="Hugenholtz P."/>
            <person name="Kyrpides N.C."/>
            <person name="Klenk H.P."/>
        </authorList>
    </citation>
    <scope>NUCLEOTIDE SEQUENCE [LARGE SCALE GENOMIC DNA]</scope>
    <source>
        <strain evidence="14">DSM 11571 / OCM 486 / SEBR 4847</strain>
    </source>
</reference>
<keyword evidence="5 9" id="KW-0784">Thiamine biosynthesis</keyword>
<dbReference type="AlphaFoldDB" id="E1RFA2"/>
<dbReference type="UniPathway" id="UPA00060">
    <property type="reaction ID" value="UER00141"/>
</dbReference>
<accession>E1RFA2</accession>
<dbReference type="EC" id="2.5.1.3" evidence="9"/>